<name>A0A0D1KAP8_9LACO</name>
<comment type="subcellular location">
    <subcellularLocation>
        <location evidence="1">Cell membrane</location>
        <topology evidence="1">Multi-pass membrane protein</topology>
    </subcellularLocation>
</comment>
<feature type="transmembrane region" description="Helical" evidence="6">
    <location>
        <begin position="195"/>
        <end position="218"/>
    </location>
</feature>
<feature type="transmembrane region" description="Helical" evidence="6">
    <location>
        <begin position="9"/>
        <end position="28"/>
    </location>
</feature>
<keyword evidence="4 6" id="KW-1133">Transmembrane helix</keyword>
<feature type="transmembrane region" description="Helical" evidence="6">
    <location>
        <begin position="264"/>
        <end position="285"/>
    </location>
</feature>
<keyword evidence="5 6" id="KW-0472">Membrane</keyword>
<dbReference type="PANTHER" id="PTHR42718">
    <property type="entry name" value="MAJOR FACILITATOR SUPERFAMILY MULTIDRUG TRANSPORTER MFSC"/>
    <property type="match status" value="1"/>
</dbReference>
<dbReference type="PROSITE" id="PS50850">
    <property type="entry name" value="MFS"/>
    <property type="match status" value="1"/>
</dbReference>
<sequence length="460" mass="48607">MTEKVSPRVIWSIVATAILGFVGILTETSMNVTFPDLIKQFGVPMGTVQWLTTAYLLVVALMMTTSAFLKAIMSPRKIFMWGMALFVIGDVISIVAPGFWLLLAGRLVMAIGTGIALPLVFNVILMSVPPMQIGKYMGFGGLILSLAPALGPVYGGLVTYAWGWRAIFIIVLPIVLIGMILGLRNLSDEKPNQTASFDFMQFIVLGISLTTALLALGQLEAGKLTVSIVVLAVIAILAMIAFIRIALRSSKTLLNLSVFKSKGMVFALLIYAMSQAINLAVNFAIPQYAQLTLGASTMVAGFVLMPGSLLGSASSPVYGAFYDRAGATKPLTIGSIAFFIVMIVFAVMAPSITTIGLTVMYALFTLGRNLAFTTAMTAGVAEVPREVSGDVNAIFNTIQQFAGAVGTAIAAVLIKTDGSSAKVIAQETATGMGHMFWVGAVIAGLSLVWLAGFVKTKTGK</sequence>
<dbReference type="InterPro" id="IPR036259">
    <property type="entry name" value="MFS_trans_sf"/>
</dbReference>
<feature type="transmembrane region" description="Helical" evidence="6">
    <location>
        <begin position="107"/>
        <end position="125"/>
    </location>
</feature>
<evidence type="ECO:0000256" key="2">
    <source>
        <dbReference type="ARBA" id="ARBA00022448"/>
    </source>
</evidence>
<dbReference type="InterPro" id="IPR011701">
    <property type="entry name" value="MFS"/>
</dbReference>
<dbReference type="EMBL" id="JWHT01000045">
    <property type="protein sequence ID" value="KIU22034.1"/>
    <property type="molecule type" value="Genomic_DNA"/>
</dbReference>
<dbReference type="InterPro" id="IPR020846">
    <property type="entry name" value="MFS_dom"/>
</dbReference>
<evidence type="ECO:0000259" key="7">
    <source>
        <dbReference type="PROSITE" id="PS50850"/>
    </source>
</evidence>
<dbReference type="SUPFAM" id="SSF103473">
    <property type="entry name" value="MFS general substrate transporter"/>
    <property type="match status" value="1"/>
</dbReference>
<dbReference type="GO" id="GO:0005886">
    <property type="term" value="C:plasma membrane"/>
    <property type="evidence" value="ECO:0007669"/>
    <property type="project" value="UniProtKB-SubCell"/>
</dbReference>
<keyword evidence="3 6" id="KW-0812">Transmembrane</keyword>
<comment type="caution">
    <text evidence="8">The sequence shown here is derived from an EMBL/GenBank/DDBJ whole genome shotgun (WGS) entry which is preliminary data.</text>
</comment>
<proteinExistence type="predicted"/>
<dbReference type="PRINTS" id="PR01036">
    <property type="entry name" value="TCRTETB"/>
</dbReference>
<feature type="transmembrane region" description="Helical" evidence="6">
    <location>
        <begin position="78"/>
        <end position="101"/>
    </location>
</feature>
<feature type="transmembrane region" description="Helical" evidence="6">
    <location>
        <begin position="137"/>
        <end position="157"/>
    </location>
</feature>
<evidence type="ECO:0000256" key="6">
    <source>
        <dbReference type="SAM" id="Phobius"/>
    </source>
</evidence>
<dbReference type="PATRIC" id="fig|137591.24.peg.1811"/>
<evidence type="ECO:0000313" key="8">
    <source>
        <dbReference type="EMBL" id="KIU22034.1"/>
    </source>
</evidence>
<evidence type="ECO:0000313" key="9">
    <source>
        <dbReference type="Proteomes" id="UP000032289"/>
    </source>
</evidence>
<evidence type="ECO:0000256" key="3">
    <source>
        <dbReference type="ARBA" id="ARBA00022692"/>
    </source>
</evidence>
<feature type="transmembrane region" description="Helical" evidence="6">
    <location>
        <begin position="163"/>
        <end position="183"/>
    </location>
</feature>
<feature type="domain" description="Major facilitator superfamily (MFS) profile" evidence="7">
    <location>
        <begin position="12"/>
        <end position="458"/>
    </location>
</feature>
<organism evidence="8 9">
    <name type="scientific">Weissella cibaria</name>
    <dbReference type="NCBI Taxonomy" id="137591"/>
    <lineage>
        <taxon>Bacteria</taxon>
        <taxon>Bacillati</taxon>
        <taxon>Bacillota</taxon>
        <taxon>Bacilli</taxon>
        <taxon>Lactobacillales</taxon>
        <taxon>Lactobacillaceae</taxon>
        <taxon>Weissella</taxon>
    </lineage>
</organism>
<dbReference type="PANTHER" id="PTHR42718:SF9">
    <property type="entry name" value="MAJOR FACILITATOR SUPERFAMILY MULTIDRUG TRANSPORTER MFSC"/>
    <property type="match status" value="1"/>
</dbReference>
<dbReference type="Gene3D" id="1.20.1250.20">
    <property type="entry name" value="MFS general substrate transporter like domains"/>
    <property type="match status" value="1"/>
</dbReference>
<dbReference type="AlphaFoldDB" id="A0A0D1KAP8"/>
<dbReference type="Pfam" id="PF07690">
    <property type="entry name" value="MFS_1"/>
    <property type="match status" value="1"/>
</dbReference>
<accession>A0A0D1KAP8</accession>
<evidence type="ECO:0000256" key="5">
    <source>
        <dbReference type="ARBA" id="ARBA00023136"/>
    </source>
</evidence>
<gene>
    <name evidence="8" type="primary">hsrA_6</name>
    <name evidence="8" type="ORF">ab3b_01869</name>
</gene>
<evidence type="ECO:0000256" key="4">
    <source>
        <dbReference type="ARBA" id="ARBA00022989"/>
    </source>
</evidence>
<dbReference type="RefSeq" id="WP_043941661.1">
    <property type="nucleotide sequence ID" value="NZ_JWHT01000045.1"/>
</dbReference>
<dbReference type="Proteomes" id="UP000032289">
    <property type="component" value="Unassembled WGS sequence"/>
</dbReference>
<keyword evidence="2" id="KW-0813">Transport</keyword>
<reference evidence="8 9" key="1">
    <citation type="journal article" date="2015" name="Microbiology (Mosc.)">
        <title>Genomics of the Weissella cibaria species with an examination of its metabolic traits.</title>
        <authorList>
            <person name="Lynch K.M."/>
            <person name="Lucid A."/>
            <person name="Arendt E.K."/>
            <person name="Sleator R.D."/>
            <person name="Lucey B."/>
            <person name="Coffey A."/>
        </authorList>
    </citation>
    <scope>NUCLEOTIDE SEQUENCE [LARGE SCALE GENOMIC DNA]</scope>
    <source>
        <strain evidence="8 9">AB3b</strain>
    </source>
</reference>
<dbReference type="GO" id="GO:0022857">
    <property type="term" value="F:transmembrane transporter activity"/>
    <property type="evidence" value="ECO:0007669"/>
    <property type="project" value="InterPro"/>
</dbReference>
<feature type="transmembrane region" description="Helical" evidence="6">
    <location>
        <begin position="434"/>
        <end position="454"/>
    </location>
</feature>
<dbReference type="Gene3D" id="1.20.1720.10">
    <property type="entry name" value="Multidrug resistance protein D"/>
    <property type="match status" value="1"/>
</dbReference>
<feature type="transmembrane region" description="Helical" evidence="6">
    <location>
        <begin position="224"/>
        <end position="243"/>
    </location>
</feature>
<feature type="transmembrane region" description="Helical" evidence="6">
    <location>
        <begin position="48"/>
        <end position="69"/>
    </location>
</feature>
<feature type="transmembrane region" description="Helical" evidence="6">
    <location>
        <begin position="331"/>
        <end position="353"/>
    </location>
</feature>
<evidence type="ECO:0000256" key="1">
    <source>
        <dbReference type="ARBA" id="ARBA00004651"/>
    </source>
</evidence>
<protein>
    <submittedName>
        <fullName evidence="8">HsrA_6 protein</fullName>
    </submittedName>
</protein>